<evidence type="ECO:0000256" key="1">
    <source>
        <dbReference type="ARBA" id="ARBA00004141"/>
    </source>
</evidence>
<keyword evidence="2" id="KW-0813">Transport</keyword>
<evidence type="ECO:0000256" key="5">
    <source>
        <dbReference type="ARBA" id="ARBA00023136"/>
    </source>
</evidence>
<feature type="transmembrane region" description="Helical" evidence="6">
    <location>
        <begin position="334"/>
        <end position="354"/>
    </location>
</feature>
<dbReference type="InterPro" id="IPR011701">
    <property type="entry name" value="MFS"/>
</dbReference>
<proteinExistence type="predicted"/>
<dbReference type="PANTHER" id="PTHR43791:SF1">
    <property type="entry name" value="ALLANTOATE PERMEASE"/>
    <property type="match status" value="1"/>
</dbReference>
<sequence>METGGRKNVDPSLEKHSHDADEAMVAFQELQGETITLDEATNRRLLRIIDWHIMPIMCVVYGMNYLDKTTLSYASVMGLKTDLGLKGNEYQWLGIHNFPGAVAIRFFLGVFEASVTPGFALLTSQWYTKKEQGSRVNIWFSFNGWGQILGGLVAYGIAEGTQKHGSAIQPWKIVFLVTGLLTLAFGFIFLWVVPDNQLNCRWLKKEDRVLAVARVRINQQGIGNKHFKLYQLKETLLDPMTWAFFFFAILSNIPNGGISNFFNQLITSFGYTQNESLLYGTPGGAVEVVALLLNGYMGHITNQRLLCSLGGLATAIVGMVLIIALPLGNKIGRLLGYYMTQASPTPFVALLSMISSNVAGYTKKTTVAAFYLIGYCVGNIIGPQIFLPGDAPRYVPAEIAIVVCWGVCLFLLVFIWWWYRKENTKKERIRAGPNYTRLENQE</sequence>
<dbReference type="Gene3D" id="1.20.1250.20">
    <property type="entry name" value="MFS general substrate transporter like domains"/>
    <property type="match status" value="2"/>
</dbReference>
<name>A0A4S3J9V0_9EURO</name>
<evidence type="ECO:0000256" key="2">
    <source>
        <dbReference type="ARBA" id="ARBA00022448"/>
    </source>
</evidence>
<evidence type="ECO:0000256" key="6">
    <source>
        <dbReference type="SAM" id="Phobius"/>
    </source>
</evidence>
<dbReference type="InterPro" id="IPR036259">
    <property type="entry name" value="MFS_trans_sf"/>
</dbReference>
<comment type="subcellular location">
    <subcellularLocation>
        <location evidence="1">Membrane</location>
        <topology evidence="1">Multi-pass membrane protein</topology>
    </subcellularLocation>
</comment>
<feature type="transmembrane region" description="Helical" evidence="6">
    <location>
        <begin position="399"/>
        <end position="419"/>
    </location>
</feature>
<feature type="transmembrane region" description="Helical" evidence="6">
    <location>
        <begin position="276"/>
        <end position="293"/>
    </location>
</feature>
<accession>A0A4S3J9V0</accession>
<dbReference type="GO" id="GO:0016020">
    <property type="term" value="C:membrane"/>
    <property type="evidence" value="ECO:0007669"/>
    <property type="project" value="UniProtKB-SubCell"/>
</dbReference>
<feature type="transmembrane region" description="Helical" evidence="6">
    <location>
        <begin position="102"/>
        <end position="124"/>
    </location>
</feature>
<keyword evidence="5 6" id="KW-0472">Membrane</keyword>
<dbReference type="Pfam" id="PF07690">
    <property type="entry name" value="MFS_1"/>
    <property type="match status" value="1"/>
</dbReference>
<dbReference type="Proteomes" id="UP000308092">
    <property type="component" value="Unassembled WGS sequence"/>
</dbReference>
<keyword evidence="3 6" id="KW-0812">Transmembrane</keyword>
<evidence type="ECO:0008006" key="9">
    <source>
        <dbReference type="Google" id="ProtNLM"/>
    </source>
</evidence>
<reference evidence="7 8" key="1">
    <citation type="submission" date="2019-03" db="EMBL/GenBank/DDBJ databases">
        <title>The genome sequence of a newly discovered highly antifungal drug resistant Aspergillus species, Aspergillus tanneri NIH 1004.</title>
        <authorList>
            <person name="Mounaud S."/>
            <person name="Singh I."/>
            <person name="Joardar V."/>
            <person name="Pakala S."/>
            <person name="Pakala S."/>
            <person name="Venepally P."/>
            <person name="Hoover J."/>
            <person name="Nierman W."/>
            <person name="Chung J."/>
            <person name="Losada L."/>
        </authorList>
    </citation>
    <scope>NUCLEOTIDE SEQUENCE [LARGE SCALE GENOMIC DNA]</scope>
    <source>
        <strain evidence="7 8">NIH1004</strain>
    </source>
</reference>
<gene>
    <name evidence="7" type="ORF">EYZ11_008685</name>
</gene>
<protein>
    <recommendedName>
        <fullName evidence="9">Major facilitator superfamily (MFS) profile domain-containing protein</fullName>
    </recommendedName>
</protein>
<dbReference type="GO" id="GO:0022857">
    <property type="term" value="F:transmembrane transporter activity"/>
    <property type="evidence" value="ECO:0007669"/>
    <property type="project" value="InterPro"/>
</dbReference>
<evidence type="ECO:0000313" key="8">
    <source>
        <dbReference type="Proteomes" id="UP000308092"/>
    </source>
</evidence>
<keyword evidence="8" id="KW-1185">Reference proteome</keyword>
<feature type="transmembrane region" description="Helical" evidence="6">
    <location>
        <begin position="48"/>
        <end position="66"/>
    </location>
</feature>
<dbReference type="PANTHER" id="PTHR43791">
    <property type="entry name" value="PERMEASE-RELATED"/>
    <property type="match status" value="1"/>
</dbReference>
<evidence type="ECO:0000256" key="4">
    <source>
        <dbReference type="ARBA" id="ARBA00022989"/>
    </source>
</evidence>
<evidence type="ECO:0000313" key="7">
    <source>
        <dbReference type="EMBL" id="THC91863.1"/>
    </source>
</evidence>
<dbReference type="EMBL" id="SOSA01000378">
    <property type="protein sequence ID" value="THC91863.1"/>
    <property type="molecule type" value="Genomic_DNA"/>
</dbReference>
<dbReference type="SUPFAM" id="SSF103473">
    <property type="entry name" value="MFS general substrate transporter"/>
    <property type="match status" value="1"/>
</dbReference>
<feature type="transmembrane region" description="Helical" evidence="6">
    <location>
        <begin position="235"/>
        <end position="256"/>
    </location>
</feature>
<feature type="transmembrane region" description="Helical" evidence="6">
    <location>
        <begin position="136"/>
        <end position="158"/>
    </location>
</feature>
<evidence type="ECO:0000256" key="3">
    <source>
        <dbReference type="ARBA" id="ARBA00022692"/>
    </source>
</evidence>
<dbReference type="VEuPathDB" id="FungiDB:EYZ11_008685"/>
<keyword evidence="4 6" id="KW-1133">Transmembrane helix</keyword>
<dbReference type="AlphaFoldDB" id="A0A4S3J9V0"/>
<organism evidence="7 8">
    <name type="scientific">Aspergillus tanneri</name>
    <dbReference type="NCBI Taxonomy" id="1220188"/>
    <lineage>
        <taxon>Eukaryota</taxon>
        <taxon>Fungi</taxon>
        <taxon>Dikarya</taxon>
        <taxon>Ascomycota</taxon>
        <taxon>Pezizomycotina</taxon>
        <taxon>Eurotiomycetes</taxon>
        <taxon>Eurotiomycetidae</taxon>
        <taxon>Eurotiales</taxon>
        <taxon>Aspergillaceae</taxon>
        <taxon>Aspergillus</taxon>
        <taxon>Aspergillus subgen. Circumdati</taxon>
    </lineage>
</organism>
<feature type="transmembrane region" description="Helical" evidence="6">
    <location>
        <begin position="366"/>
        <end position="387"/>
    </location>
</feature>
<feature type="transmembrane region" description="Helical" evidence="6">
    <location>
        <begin position="173"/>
        <end position="193"/>
    </location>
</feature>
<comment type="caution">
    <text evidence="7">The sequence shown here is derived from an EMBL/GenBank/DDBJ whole genome shotgun (WGS) entry which is preliminary data.</text>
</comment>
<dbReference type="FunFam" id="1.20.1250.20:FF:000245">
    <property type="entry name" value="MFS allantoate transporter"/>
    <property type="match status" value="1"/>
</dbReference>
<feature type="transmembrane region" description="Helical" evidence="6">
    <location>
        <begin position="305"/>
        <end position="328"/>
    </location>
</feature>